<reference evidence="2 3" key="2">
    <citation type="submission" date="2024-05" db="EMBL/GenBank/DDBJ databases">
        <authorList>
            <person name="Chen Y."/>
            <person name="Shah S."/>
            <person name="Dougan E. K."/>
            <person name="Thang M."/>
            <person name="Chan C."/>
        </authorList>
    </citation>
    <scope>NUCLEOTIDE SEQUENCE [LARGE SCALE GENOMIC DNA]</scope>
</reference>
<dbReference type="EMBL" id="CAMXCT020001250">
    <property type="protein sequence ID" value="CAL1141667.1"/>
    <property type="molecule type" value="Genomic_DNA"/>
</dbReference>
<dbReference type="EMBL" id="CAMXCT030001250">
    <property type="protein sequence ID" value="CAL4775604.1"/>
    <property type="molecule type" value="Genomic_DNA"/>
</dbReference>
<sequence>VFFSPPCLTSSMANLTEKVHWHEGTGKLASCRFCLKGALAFCLLAGGTVTSLGASTSAKDGAAATEKHRQIAPHHRDLQASLHMKYHLPTARVTSASSCMKVVRASLLRSQKSEGFLAFFPPSGVWSMMLKSAVTVGPAVVDPGSSGDPVPEASEYFIEY</sequence>
<comment type="caution">
    <text evidence="1">The sequence shown here is derived from an EMBL/GenBank/DDBJ whole genome shotgun (WGS) entry which is preliminary data.</text>
</comment>
<evidence type="ECO:0000313" key="2">
    <source>
        <dbReference type="EMBL" id="CAL4775604.1"/>
    </source>
</evidence>
<dbReference type="EMBL" id="CAMXCT010001250">
    <property type="protein sequence ID" value="CAI3988292.1"/>
    <property type="molecule type" value="Genomic_DNA"/>
</dbReference>
<gene>
    <name evidence="1" type="ORF">C1SCF055_LOCUS15489</name>
</gene>
<evidence type="ECO:0000313" key="3">
    <source>
        <dbReference type="Proteomes" id="UP001152797"/>
    </source>
</evidence>
<accession>A0A9P1C9Z6</accession>
<organism evidence="1">
    <name type="scientific">Cladocopium goreaui</name>
    <dbReference type="NCBI Taxonomy" id="2562237"/>
    <lineage>
        <taxon>Eukaryota</taxon>
        <taxon>Sar</taxon>
        <taxon>Alveolata</taxon>
        <taxon>Dinophyceae</taxon>
        <taxon>Suessiales</taxon>
        <taxon>Symbiodiniaceae</taxon>
        <taxon>Cladocopium</taxon>
    </lineage>
</organism>
<reference evidence="1" key="1">
    <citation type="submission" date="2022-10" db="EMBL/GenBank/DDBJ databases">
        <authorList>
            <person name="Chen Y."/>
            <person name="Dougan E. K."/>
            <person name="Chan C."/>
            <person name="Rhodes N."/>
            <person name="Thang M."/>
        </authorList>
    </citation>
    <scope>NUCLEOTIDE SEQUENCE</scope>
</reference>
<dbReference type="Proteomes" id="UP001152797">
    <property type="component" value="Unassembled WGS sequence"/>
</dbReference>
<keyword evidence="3" id="KW-1185">Reference proteome</keyword>
<proteinExistence type="predicted"/>
<feature type="non-terminal residue" evidence="1">
    <location>
        <position position="1"/>
    </location>
</feature>
<name>A0A9P1C9Z6_9DINO</name>
<dbReference type="AlphaFoldDB" id="A0A9P1C9Z6"/>
<evidence type="ECO:0000313" key="1">
    <source>
        <dbReference type="EMBL" id="CAI3988292.1"/>
    </source>
</evidence>
<protein>
    <submittedName>
        <fullName evidence="1">Uncharacterized protein</fullName>
    </submittedName>
</protein>